<evidence type="ECO:0000313" key="4">
    <source>
        <dbReference type="Proteomes" id="UP001164965"/>
    </source>
</evidence>
<protein>
    <submittedName>
        <fullName evidence="3">DNA-3-methyladenine glycosylase 2 family protein</fullName>
    </submittedName>
</protein>
<accession>A0ABY6NWN9</accession>
<sequence>MTTATRSSVRLVALRGAFDLRLTSAFGFGQREAGHDQDVLELAFLLEPTWEPVAVLVRQPAPDALELEVTGPADVDAAVAQALRVISADVDATGWDALCAADPVLGRIRSAKPGLRPPLFHSAYEALAWCVLSARRPHAQGVALRERLNRAHGTVLDVAAGPGAGGGGGGAELTVLPSPEQLLAVTELPGLPEVKLRRLHGIARAALDGQLATDELRAVDPVDAILRLRELEGIGPCYAELVTVRALGHTDVVPLLEPAVAAVAGALLTGNGPLTAAELATRTAAWSPWRTWACVAMRSAGPALVGATTSR</sequence>
<dbReference type="PANTHER" id="PTHR43003">
    <property type="entry name" value="DNA-3-METHYLADENINE GLYCOSYLASE"/>
    <property type="match status" value="1"/>
</dbReference>
<name>A0ABY6NWN9_9NOCA</name>
<dbReference type="Gene3D" id="1.10.340.30">
    <property type="entry name" value="Hypothetical protein, domain 2"/>
    <property type="match status" value="1"/>
</dbReference>
<evidence type="ECO:0000313" key="3">
    <source>
        <dbReference type="EMBL" id="UZJ23780.1"/>
    </source>
</evidence>
<dbReference type="RefSeq" id="WP_265381888.1">
    <property type="nucleotide sequence ID" value="NZ_CP110615.1"/>
</dbReference>
<evidence type="ECO:0000256" key="1">
    <source>
        <dbReference type="ARBA" id="ARBA00022763"/>
    </source>
</evidence>
<reference evidence="3" key="1">
    <citation type="submission" date="2022-10" db="EMBL/GenBank/DDBJ databases">
        <title>Rhodococcus sp.75.</title>
        <authorList>
            <person name="Sun M."/>
        </authorList>
    </citation>
    <scope>NUCLEOTIDE SEQUENCE</scope>
    <source>
        <strain evidence="3">75</strain>
    </source>
</reference>
<organism evidence="3 4">
    <name type="scientific">Rhodococcus antarcticus</name>
    <dbReference type="NCBI Taxonomy" id="2987751"/>
    <lineage>
        <taxon>Bacteria</taxon>
        <taxon>Bacillati</taxon>
        <taxon>Actinomycetota</taxon>
        <taxon>Actinomycetes</taxon>
        <taxon>Mycobacteriales</taxon>
        <taxon>Nocardiaceae</taxon>
        <taxon>Rhodococcus</taxon>
    </lineage>
</organism>
<keyword evidence="2" id="KW-0234">DNA repair</keyword>
<dbReference type="SUPFAM" id="SSF48150">
    <property type="entry name" value="DNA-glycosylase"/>
    <property type="match status" value="1"/>
</dbReference>
<dbReference type="InterPro" id="IPR011257">
    <property type="entry name" value="DNA_glycosylase"/>
</dbReference>
<gene>
    <name evidence="3" type="ORF">RHODO2019_11250</name>
</gene>
<dbReference type="Proteomes" id="UP001164965">
    <property type="component" value="Chromosome"/>
</dbReference>
<dbReference type="EMBL" id="CP110615">
    <property type="protein sequence ID" value="UZJ23780.1"/>
    <property type="molecule type" value="Genomic_DNA"/>
</dbReference>
<dbReference type="Gene3D" id="1.10.1670.40">
    <property type="match status" value="1"/>
</dbReference>
<evidence type="ECO:0000256" key="2">
    <source>
        <dbReference type="ARBA" id="ARBA00023204"/>
    </source>
</evidence>
<keyword evidence="4" id="KW-1185">Reference proteome</keyword>
<keyword evidence="1" id="KW-0227">DNA damage</keyword>
<dbReference type="InterPro" id="IPR051912">
    <property type="entry name" value="Alkylbase_DNA_Glycosylase/TA"/>
</dbReference>
<proteinExistence type="predicted"/>
<dbReference type="PANTHER" id="PTHR43003:SF13">
    <property type="entry name" value="DNA-3-METHYLADENINE GLYCOSYLASE 2"/>
    <property type="match status" value="1"/>
</dbReference>